<dbReference type="Proteomes" id="UP000320580">
    <property type="component" value="Chromosome"/>
</dbReference>
<dbReference type="EMBL" id="CP042266">
    <property type="protein sequence ID" value="QDY80088.1"/>
    <property type="molecule type" value="Genomic_DNA"/>
</dbReference>
<evidence type="ECO:0000256" key="2">
    <source>
        <dbReference type="SAM" id="MobiDB-lite"/>
    </source>
</evidence>
<dbReference type="SUPFAM" id="SSF53474">
    <property type="entry name" value="alpha/beta-Hydrolases"/>
    <property type="match status" value="1"/>
</dbReference>
<evidence type="ECO:0000313" key="4">
    <source>
        <dbReference type="EMBL" id="QDY80088.1"/>
    </source>
</evidence>
<feature type="region of interest" description="Disordered" evidence="2">
    <location>
        <begin position="20"/>
        <end position="46"/>
    </location>
</feature>
<dbReference type="PANTHER" id="PTHR11487">
    <property type="entry name" value="THIOESTERASE"/>
    <property type="match status" value="1"/>
</dbReference>
<dbReference type="GO" id="GO:0008610">
    <property type="term" value="P:lipid biosynthetic process"/>
    <property type="evidence" value="ECO:0007669"/>
    <property type="project" value="TreeGrafter"/>
</dbReference>
<dbReference type="Pfam" id="PF00975">
    <property type="entry name" value="Thioesterase"/>
    <property type="match status" value="1"/>
</dbReference>
<feature type="domain" description="Thioesterase" evidence="3">
    <location>
        <begin position="65"/>
        <end position="287"/>
    </location>
</feature>
<comment type="similarity">
    <text evidence="1">Belongs to the thioesterase family.</text>
</comment>
<dbReference type="InterPro" id="IPR001031">
    <property type="entry name" value="Thioesterase"/>
</dbReference>
<keyword evidence="5" id="KW-1185">Reference proteome</keyword>
<proteinExistence type="inferred from homology"/>
<protein>
    <submittedName>
        <fullName evidence="4">Thioesterase</fullName>
    </submittedName>
</protein>
<name>A0A5B8IN56_9ACTN</name>
<accession>A0A5B8IN56</accession>
<evidence type="ECO:0000256" key="1">
    <source>
        <dbReference type="ARBA" id="ARBA00007169"/>
    </source>
</evidence>
<feature type="compositionally biased region" description="Basic residues" evidence="2">
    <location>
        <begin position="34"/>
        <end position="45"/>
    </location>
</feature>
<dbReference type="Gene3D" id="3.40.50.1820">
    <property type="entry name" value="alpha/beta hydrolase"/>
    <property type="match status" value="1"/>
</dbReference>
<gene>
    <name evidence="4" type="ORF">FQU76_30315</name>
</gene>
<evidence type="ECO:0000313" key="5">
    <source>
        <dbReference type="Proteomes" id="UP000320580"/>
    </source>
</evidence>
<dbReference type="InterPro" id="IPR012223">
    <property type="entry name" value="TEII"/>
</dbReference>
<reference evidence="4 5" key="1">
    <citation type="submission" date="2019-07" db="EMBL/GenBank/DDBJ databases">
        <authorList>
            <person name="Zhu P."/>
        </authorList>
    </citation>
    <scope>NUCLEOTIDE SEQUENCE [LARGE SCALE GENOMIC DNA]</scope>
    <source>
        <strain evidence="4 5">SSL-25</strain>
    </source>
</reference>
<sequence>MWRPGTTICICPNPPAASWRSSSAGWRGEGRGRGPGRVRTVRGRRGRAEVTEPGTATDEAGRTALLCVPFAGAGPSFFHPWRALAADRWRIVTVELPGRERRILETPYRNVVEAAKSSVDDIVTELGQGTRTVLFGHSLGAVLAYELVHLLSARDVPVERLVVSGSPGPWTQRERRATGLRDEEFLARVEEFAGFRHEALDHPEMRELILPVLQADCEMHENYVPSTDRPVSVPICSLRGDSDGLVSADQAQEWRNATTGAFTSAEFPGDHMYLVDRAREVLDVIAAQSTGRP</sequence>
<dbReference type="AlphaFoldDB" id="A0A5B8IN56"/>
<dbReference type="InterPro" id="IPR029058">
    <property type="entry name" value="AB_hydrolase_fold"/>
</dbReference>
<organism evidence="4 5">
    <name type="scientific">Streptomyces qinzhouensis</name>
    <dbReference type="NCBI Taxonomy" id="2599401"/>
    <lineage>
        <taxon>Bacteria</taxon>
        <taxon>Bacillati</taxon>
        <taxon>Actinomycetota</taxon>
        <taxon>Actinomycetes</taxon>
        <taxon>Kitasatosporales</taxon>
        <taxon>Streptomycetaceae</taxon>
        <taxon>Streptomyces</taxon>
    </lineage>
</organism>
<evidence type="ECO:0000259" key="3">
    <source>
        <dbReference type="Pfam" id="PF00975"/>
    </source>
</evidence>
<dbReference type="OrthoDB" id="8480037at2"/>
<dbReference type="PANTHER" id="PTHR11487:SF0">
    <property type="entry name" value="S-ACYL FATTY ACID SYNTHASE THIOESTERASE, MEDIUM CHAIN"/>
    <property type="match status" value="1"/>
</dbReference>
<dbReference type="KEGG" id="sqz:FQU76_30315"/>